<dbReference type="EMBL" id="JBHLXP010000005">
    <property type="protein sequence ID" value="MFC0050192.1"/>
    <property type="molecule type" value="Genomic_DNA"/>
</dbReference>
<gene>
    <name evidence="2" type="ORF">ACFFJP_17965</name>
</gene>
<evidence type="ECO:0000313" key="3">
    <source>
        <dbReference type="Proteomes" id="UP001589813"/>
    </source>
</evidence>
<sequence length="412" mass="46794">MAPMLQSGLLGPTDCVDFGWTEALSAELVAEAVQEHCAVYGPAPVVVYGAGAHTTQYWSAISQLNVVAIADKNPALWGSRVKGLAVIRPADIPQYAGHVLISSRAFESNITRELAASLPQVQLLPLYAGRLEQQLQAWADQVAARVLAFQPDLLVHTPTHVMENLPASFFLQLKRQLPQLKIVTVWWDYDEENSAAGYLDYERAVLSYADLVIENSNASRLTRMHNNEHPYQQHTNPERVIFHPTWFDPSLFYPISLAERDIDIAVFGSRVGERGYWIDSLKHAYGDRFRHIGGVSGEHRQPLPIEEYANLLRRTKIVVNTQTYEFRQQCKGKVRESIQCGVLLLEQDNSETRFFLGEGTVSYFTSKDDLLKYINLMLENENILEDAIKKQNFFYNKYGTAENWTRFVLENI</sequence>
<feature type="domain" description="Spore protein YkvP/CgeB glycosyl transferase-like" evidence="1">
    <location>
        <begin position="276"/>
        <end position="385"/>
    </location>
</feature>
<keyword evidence="3" id="KW-1185">Reference proteome</keyword>
<dbReference type="Proteomes" id="UP001589813">
    <property type="component" value="Unassembled WGS sequence"/>
</dbReference>
<name>A0ABV6BH42_9GAMM</name>
<organism evidence="2 3">
    <name type="scientific">Rheinheimera tilapiae</name>
    <dbReference type="NCBI Taxonomy" id="875043"/>
    <lineage>
        <taxon>Bacteria</taxon>
        <taxon>Pseudomonadati</taxon>
        <taxon>Pseudomonadota</taxon>
        <taxon>Gammaproteobacteria</taxon>
        <taxon>Chromatiales</taxon>
        <taxon>Chromatiaceae</taxon>
        <taxon>Rheinheimera</taxon>
    </lineage>
</organism>
<proteinExistence type="predicted"/>
<dbReference type="Pfam" id="PF13524">
    <property type="entry name" value="Glyco_trans_1_2"/>
    <property type="match status" value="1"/>
</dbReference>
<dbReference type="SUPFAM" id="SSF53756">
    <property type="entry name" value="UDP-Glycosyltransferase/glycogen phosphorylase"/>
    <property type="match status" value="1"/>
</dbReference>
<comment type="caution">
    <text evidence="2">The sequence shown here is derived from an EMBL/GenBank/DDBJ whole genome shotgun (WGS) entry which is preliminary data.</text>
</comment>
<evidence type="ECO:0000313" key="2">
    <source>
        <dbReference type="EMBL" id="MFC0050192.1"/>
    </source>
</evidence>
<dbReference type="RefSeq" id="WP_377247513.1">
    <property type="nucleotide sequence ID" value="NZ_JBHLXP010000005.1"/>
</dbReference>
<reference evidence="2 3" key="1">
    <citation type="submission" date="2024-09" db="EMBL/GenBank/DDBJ databases">
        <authorList>
            <person name="Sun Q."/>
            <person name="Mori K."/>
        </authorList>
    </citation>
    <scope>NUCLEOTIDE SEQUENCE [LARGE SCALE GENOMIC DNA]</scope>
    <source>
        <strain evidence="2 3">KCTC 23315</strain>
    </source>
</reference>
<evidence type="ECO:0000259" key="1">
    <source>
        <dbReference type="Pfam" id="PF13524"/>
    </source>
</evidence>
<dbReference type="Gene3D" id="3.40.50.720">
    <property type="entry name" value="NAD(P)-binding Rossmann-like Domain"/>
    <property type="match status" value="1"/>
</dbReference>
<protein>
    <recommendedName>
        <fullName evidence="1">Spore protein YkvP/CgeB glycosyl transferase-like domain-containing protein</fullName>
    </recommendedName>
</protein>
<accession>A0ABV6BH42</accession>
<dbReference type="InterPro" id="IPR055259">
    <property type="entry name" value="YkvP/CgeB_Glyco_trans-like"/>
</dbReference>